<dbReference type="PANTHER" id="PTHR14024:SF25">
    <property type="entry name" value="PERILIPIN-2"/>
    <property type="match status" value="1"/>
</dbReference>
<proteinExistence type="inferred from homology"/>
<dbReference type="GO" id="GO:0019915">
    <property type="term" value="P:lipid storage"/>
    <property type="evidence" value="ECO:0007669"/>
    <property type="project" value="TreeGrafter"/>
</dbReference>
<name>A0A0E9XJL5_ANGAN</name>
<dbReference type="PANTHER" id="PTHR14024">
    <property type="entry name" value="PERILIPIN"/>
    <property type="match status" value="1"/>
</dbReference>
<reference evidence="4" key="1">
    <citation type="submission" date="2014-11" db="EMBL/GenBank/DDBJ databases">
        <authorList>
            <person name="Amaro Gonzalez C."/>
        </authorList>
    </citation>
    <scope>NUCLEOTIDE SEQUENCE</scope>
</reference>
<organism evidence="4">
    <name type="scientific">Anguilla anguilla</name>
    <name type="common">European freshwater eel</name>
    <name type="synonym">Muraena anguilla</name>
    <dbReference type="NCBI Taxonomy" id="7936"/>
    <lineage>
        <taxon>Eukaryota</taxon>
        <taxon>Metazoa</taxon>
        <taxon>Chordata</taxon>
        <taxon>Craniata</taxon>
        <taxon>Vertebrata</taxon>
        <taxon>Euteleostomi</taxon>
        <taxon>Actinopterygii</taxon>
        <taxon>Neopterygii</taxon>
        <taxon>Teleostei</taxon>
        <taxon>Anguilliformes</taxon>
        <taxon>Anguillidae</taxon>
        <taxon>Anguilla</taxon>
    </lineage>
</organism>
<evidence type="ECO:0000256" key="3">
    <source>
        <dbReference type="ARBA" id="ARBA00022677"/>
    </source>
</evidence>
<dbReference type="InterPro" id="IPR004279">
    <property type="entry name" value="Perilipin"/>
</dbReference>
<protein>
    <submittedName>
        <fullName evidence="4">Uncharacterized protein</fullName>
    </submittedName>
</protein>
<evidence type="ECO:0000256" key="1">
    <source>
        <dbReference type="ARBA" id="ARBA00004502"/>
    </source>
</evidence>
<evidence type="ECO:0000313" key="4">
    <source>
        <dbReference type="EMBL" id="JAI02840.1"/>
    </source>
</evidence>
<evidence type="ECO:0000256" key="2">
    <source>
        <dbReference type="ARBA" id="ARBA00006311"/>
    </source>
</evidence>
<dbReference type="Pfam" id="PF03036">
    <property type="entry name" value="Perilipin"/>
    <property type="match status" value="1"/>
</dbReference>
<comment type="subcellular location">
    <subcellularLocation>
        <location evidence="1">Lipid droplet</location>
    </subcellularLocation>
</comment>
<dbReference type="GO" id="GO:0005811">
    <property type="term" value="C:lipid droplet"/>
    <property type="evidence" value="ECO:0007669"/>
    <property type="project" value="UniProtKB-SubCell"/>
</dbReference>
<accession>A0A0E9XJL5</accession>
<comment type="similarity">
    <text evidence="2">Belongs to the perilipin family.</text>
</comment>
<dbReference type="GO" id="GO:0005829">
    <property type="term" value="C:cytosol"/>
    <property type="evidence" value="ECO:0007669"/>
    <property type="project" value="TreeGrafter"/>
</dbReference>
<sequence>METMEVMEVMEVSDQSVVTRVANLPLVSSTYDMVCNVYTNTKDSHPYIRSVCEVAEMGVKTISSVALTSAMPIIGKLEPQIAMANDLACKGLDKIEKTLPILHQPSEQIVASAKDAVTGAKKP</sequence>
<reference evidence="4" key="2">
    <citation type="journal article" date="2015" name="Fish Shellfish Immunol.">
        <title>Early steps in the European eel (Anguilla anguilla)-Vibrio vulnificus interaction in the gills: Role of the RtxA13 toxin.</title>
        <authorList>
            <person name="Callol A."/>
            <person name="Pajuelo D."/>
            <person name="Ebbesson L."/>
            <person name="Teles M."/>
            <person name="MacKenzie S."/>
            <person name="Amaro C."/>
        </authorList>
    </citation>
    <scope>NUCLEOTIDE SEQUENCE</scope>
</reference>
<dbReference type="AlphaFoldDB" id="A0A0E9XJL5"/>
<keyword evidence="3" id="KW-0551">Lipid droplet</keyword>
<dbReference type="EMBL" id="GBXM01005738">
    <property type="protein sequence ID" value="JAI02840.1"/>
    <property type="molecule type" value="Transcribed_RNA"/>
</dbReference>
<dbReference type="GO" id="GO:0010890">
    <property type="term" value="P:positive regulation of triglyceride storage"/>
    <property type="evidence" value="ECO:0007669"/>
    <property type="project" value="TreeGrafter"/>
</dbReference>